<dbReference type="EMBL" id="RHIB01000001">
    <property type="protein sequence ID" value="RNA68422.1"/>
    <property type="molecule type" value="Genomic_DNA"/>
</dbReference>
<evidence type="ECO:0000259" key="3">
    <source>
        <dbReference type="SMART" id="SM01217"/>
    </source>
</evidence>
<keyword evidence="2" id="KW-0378">Hydrolase</keyword>
<dbReference type="PANTHER" id="PTHR42715">
    <property type="entry name" value="BETA-GLUCOSIDASE"/>
    <property type="match status" value="1"/>
</dbReference>
<dbReference type="InterPro" id="IPR013783">
    <property type="entry name" value="Ig-like_fold"/>
</dbReference>
<keyword evidence="5" id="KW-1185">Reference proteome</keyword>
<dbReference type="InterPro" id="IPR050288">
    <property type="entry name" value="Cellulose_deg_GH3"/>
</dbReference>
<dbReference type="Proteomes" id="UP000278746">
    <property type="component" value="Unassembled WGS sequence"/>
</dbReference>
<protein>
    <recommendedName>
        <fullName evidence="3">Fibronectin type III-like domain-containing protein</fullName>
    </recommendedName>
</protein>
<evidence type="ECO:0000256" key="1">
    <source>
        <dbReference type="ARBA" id="ARBA00005336"/>
    </source>
</evidence>
<dbReference type="Gene3D" id="2.60.40.10">
    <property type="entry name" value="Immunoglobulins"/>
    <property type="match status" value="1"/>
</dbReference>
<evidence type="ECO:0000256" key="2">
    <source>
        <dbReference type="ARBA" id="ARBA00022801"/>
    </source>
</evidence>
<dbReference type="Pfam" id="PF14310">
    <property type="entry name" value="Fn3-like"/>
    <property type="match status" value="1"/>
</dbReference>
<gene>
    <name evidence="4" type="ORF">EBO34_00120</name>
</gene>
<organism evidence="4 5">
    <name type="scientific">Alteribacter keqinensis</name>
    <dbReference type="NCBI Taxonomy" id="2483800"/>
    <lineage>
        <taxon>Bacteria</taxon>
        <taxon>Bacillati</taxon>
        <taxon>Bacillota</taxon>
        <taxon>Bacilli</taxon>
        <taxon>Bacillales</taxon>
        <taxon>Bacillaceae</taxon>
        <taxon>Alteribacter</taxon>
    </lineage>
</organism>
<sequence>MHHSRIYDVWIKVIIDGSYECNDKQIIIPDTDDESFNTGRPVHAPDAQERYVSKYLDILNEPLIPFRFGLSYTTFQYCIAAISSELITKKDHVEISVEDKKTGEKGGEETVQLFIRDISGEVVQPVKELKGFRKTNLAPGEKNKVSFTITESQLRYYNEDLIYDQTVIEGTELNFELV</sequence>
<accession>A0A3M7TTU7</accession>
<dbReference type="AlphaFoldDB" id="A0A3M7TTU7"/>
<feature type="domain" description="Fibronectin type III-like" evidence="3">
    <location>
        <begin position="109"/>
        <end position="173"/>
    </location>
</feature>
<proteinExistence type="inferred from homology"/>
<dbReference type="OrthoDB" id="9805821at2"/>
<evidence type="ECO:0000313" key="4">
    <source>
        <dbReference type="EMBL" id="RNA68422.1"/>
    </source>
</evidence>
<comment type="similarity">
    <text evidence="1">Belongs to the glycosyl hydrolase 3 family.</text>
</comment>
<dbReference type="GO" id="GO:0009251">
    <property type="term" value="P:glucan catabolic process"/>
    <property type="evidence" value="ECO:0007669"/>
    <property type="project" value="TreeGrafter"/>
</dbReference>
<comment type="caution">
    <text evidence="4">The sequence shown here is derived from an EMBL/GenBank/DDBJ whole genome shotgun (WGS) entry which is preliminary data.</text>
</comment>
<evidence type="ECO:0000313" key="5">
    <source>
        <dbReference type="Proteomes" id="UP000278746"/>
    </source>
</evidence>
<reference evidence="4 5" key="1">
    <citation type="submission" date="2018-10" db="EMBL/GenBank/DDBJ databases">
        <title>Bacillus Keqinensis sp. nov., a moderately halophilic bacterium isolated from a saline-alkaline lake.</title>
        <authorList>
            <person name="Wang H."/>
        </authorList>
    </citation>
    <scope>NUCLEOTIDE SEQUENCE [LARGE SCALE GENOMIC DNA]</scope>
    <source>
        <strain evidence="4 5">KQ-3</strain>
    </source>
</reference>
<name>A0A3M7TTU7_9BACI</name>
<dbReference type="SMART" id="SM01217">
    <property type="entry name" value="Fn3_like"/>
    <property type="match status" value="1"/>
</dbReference>
<dbReference type="GO" id="GO:0008422">
    <property type="term" value="F:beta-glucosidase activity"/>
    <property type="evidence" value="ECO:0007669"/>
    <property type="project" value="TreeGrafter"/>
</dbReference>
<dbReference type="InterPro" id="IPR026891">
    <property type="entry name" value="Fn3-like"/>
</dbReference>
<dbReference type="PANTHER" id="PTHR42715:SF3">
    <property type="entry name" value="BETA-GLUCOSIDASE B-RELATED"/>
    <property type="match status" value="1"/>
</dbReference>